<proteinExistence type="predicted"/>
<dbReference type="Proteomes" id="UP000185744">
    <property type="component" value="Unassembled WGS sequence"/>
</dbReference>
<keyword evidence="2" id="KW-1185">Reference proteome</keyword>
<name>A0A1Q6DTU9_METT1</name>
<evidence type="ECO:0000313" key="1">
    <source>
        <dbReference type="EMBL" id="OKY77758.1"/>
    </source>
</evidence>
<dbReference type="InParanoid" id="A0A1Q6DTU9"/>
<dbReference type="EMBL" id="MSDW01000001">
    <property type="protein sequence ID" value="OKY77758.1"/>
    <property type="molecule type" value="Genomic_DNA"/>
</dbReference>
<accession>A0A1Q6DTU9</accession>
<sequence>MKYSDSVDLVRRIGNKYNAEILSEIKEEKAVREFLESLDIPVATSYRRFDELSEFGLIEEVCKILSKNGGDVWLYRSKVSRITIYFDGAGVDVELVKNSREEDNLVGLWLDLR</sequence>
<dbReference type="AlphaFoldDB" id="A0A1Q6DTU9"/>
<evidence type="ECO:0000313" key="2">
    <source>
        <dbReference type="Proteomes" id="UP000185744"/>
    </source>
</evidence>
<dbReference type="STRING" id="1903181.BTN85_0227"/>
<gene>
    <name evidence="1" type="ORF">BTN85_0227</name>
</gene>
<comment type="caution">
    <text evidence="1">The sequence shown here is derived from an EMBL/GenBank/DDBJ whole genome shotgun (WGS) entry which is preliminary data.</text>
</comment>
<organism evidence="1 2">
    <name type="scientific">Methanohalarchaeum thermophilum</name>
    <dbReference type="NCBI Taxonomy" id="1903181"/>
    <lineage>
        <taxon>Archaea</taxon>
        <taxon>Methanobacteriati</taxon>
        <taxon>Methanobacteriota</taxon>
        <taxon>Methanonatronarchaeia</taxon>
        <taxon>Methanonatronarchaeales</taxon>
        <taxon>Methanonatronarchaeaceae</taxon>
        <taxon>Candidatus Methanohalarchaeum</taxon>
    </lineage>
</organism>
<protein>
    <submittedName>
        <fullName evidence="1">Transcriptional regulator containing HTH domain ArsR family</fullName>
    </submittedName>
</protein>
<reference evidence="1" key="1">
    <citation type="submission" date="2016-12" db="EMBL/GenBank/DDBJ databases">
        <title>Discovery of methanogenic haloarchaea.</title>
        <authorList>
            <person name="Sorokin D.Y."/>
            <person name="Makarova K.S."/>
            <person name="Abbas B."/>
            <person name="Ferrer M."/>
            <person name="Golyshin P.N."/>
        </authorList>
    </citation>
    <scope>NUCLEOTIDE SEQUENCE [LARGE SCALE GENOMIC DNA]</scope>
    <source>
        <strain evidence="1">HMET1</strain>
    </source>
</reference>